<organism evidence="1 2">
    <name type="scientific">Scophthalmus maximus</name>
    <name type="common">Turbot</name>
    <name type="synonym">Psetta maxima</name>
    <dbReference type="NCBI Taxonomy" id="52904"/>
    <lineage>
        <taxon>Eukaryota</taxon>
        <taxon>Metazoa</taxon>
        <taxon>Chordata</taxon>
        <taxon>Craniata</taxon>
        <taxon>Vertebrata</taxon>
        <taxon>Euteleostomi</taxon>
        <taxon>Actinopterygii</taxon>
        <taxon>Neopterygii</taxon>
        <taxon>Teleostei</taxon>
        <taxon>Neoteleostei</taxon>
        <taxon>Acanthomorphata</taxon>
        <taxon>Carangaria</taxon>
        <taxon>Pleuronectiformes</taxon>
        <taxon>Pleuronectoidei</taxon>
        <taxon>Scophthalmidae</taxon>
        <taxon>Scophthalmus</taxon>
    </lineage>
</organism>
<dbReference type="Proteomes" id="UP000438429">
    <property type="component" value="Unassembled WGS sequence"/>
</dbReference>
<dbReference type="EMBL" id="VEVO01000022">
    <property type="protein sequence ID" value="KAF0023785.1"/>
    <property type="molecule type" value="Genomic_DNA"/>
</dbReference>
<reference evidence="1 2" key="1">
    <citation type="submission" date="2019-06" db="EMBL/GenBank/DDBJ databases">
        <title>Draft genomes of female and male turbot (Scophthalmus maximus).</title>
        <authorList>
            <person name="Xu H."/>
            <person name="Xu X.-W."/>
            <person name="Shao C."/>
            <person name="Chen S."/>
        </authorList>
    </citation>
    <scope>NUCLEOTIDE SEQUENCE [LARGE SCALE GENOMIC DNA]</scope>
    <source>
        <strain evidence="1">Ysfricsl-2016a</strain>
        <tissue evidence="1">Blood</tissue>
    </source>
</reference>
<evidence type="ECO:0000313" key="2">
    <source>
        <dbReference type="Proteomes" id="UP000438429"/>
    </source>
</evidence>
<accession>A0A6A4RU70</accession>
<proteinExistence type="predicted"/>
<protein>
    <submittedName>
        <fullName evidence="1">Uncharacterized protein</fullName>
    </submittedName>
</protein>
<dbReference type="AlphaFoldDB" id="A0A6A4RU70"/>
<comment type="caution">
    <text evidence="1">The sequence shown here is derived from an EMBL/GenBank/DDBJ whole genome shotgun (WGS) entry which is preliminary data.</text>
</comment>
<evidence type="ECO:0000313" key="1">
    <source>
        <dbReference type="EMBL" id="KAF0023785.1"/>
    </source>
</evidence>
<name>A0A6A4RU70_SCOMX</name>
<gene>
    <name evidence="1" type="ORF">F2P81_024415</name>
</gene>
<sequence>MGCVQTNKRGGNPSAVVTHKSRWPLRSGDIPVCPVTTTQFKKPSVPPFPAAAAALLKTDGRRTRGGGVNRSDG</sequence>